<keyword evidence="12" id="KW-1185">Reference proteome</keyword>
<dbReference type="OrthoDB" id="1867259at2759"/>
<protein>
    <recommendedName>
        <fullName evidence="10">acireductone dioxygenase (Fe(2+)-requiring)</fullName>
        <ecNumber evidence="10">1.13.11.54</ecNumber>
    </recommendedName>
</protein>
<keyword evidence="4" id="KW-0028">Amino-acid biosynthesis</keyword>
<evidence type="ECO:0000256" key="9">
    <source>
        <dbReference type="ARBA" id="ARBA00023167"/>
    </source>
</evidence>
<dbReference type="SUPFAM" id="SSF51182">
    <property type="entry name" value="RmlC-like cupins"/>
    <property type="match status" value="1"/>
</dbReference>
<keyword evidence="9" id="KW-0486">Methionine biosynthesis</keyword>
<dbReference type="GO" id="GO:0009086">
    <property type="term" value="P:methionine biosynthetic process"/>
    <property type="evidence" value="ECO:0007669"/>
    <property type="project" value="UniProtKB-KW"/>
</dbReference>
<reference evidence="11 12" key="1">
    <citation type="journal article" date="2015" name="Sci. Rep.">
        <title>Chromosome-level genome map provides insights into diverse defense mechanisms in the medicinal fungus Ganoderma sinense.</title>
        <authorList>
            <person name="Zhu Y."/>
            <person name="Xu J."/>
            <person name="Sun C."/>
            <person name="Zhou S."/>
            <person name="Xu H."/>
            <person name="Nelson D.R."/>
            <person name="Qian J."/>
            <person name="Song J."/>
            <person name="Luo H."/>
            <person name="Xiang L."/>
            <person name="Li Y."/>
            <person name="Xu Z."/>
            <person name="Ji A."/>
            <person name="Wang L."/>
            <person name="Lu S."/>
            <person name="Hayward A."/>
            <person name="Sun W."/>
            <person name="Li X."/>
            <person name="Schwartz D.C."/>
            <person name="Wang Y."/>
            <person name="Chen S."/>
        </authorList>
    </citation>
    <scope>NUCLEOTIDE SEQUENCE [LARGE SCALE GENOMIC DNA]</scope>
    <source>
        <strain evidence="11 12">ZZ0214-1</strain>
    </source>
</reference>
<evidence type="ECO:0000256" key="3">
    <source>
        <dbReference type="ARBA" id="ARBA00022596"/>
    </source>
</evidence>
<sequence length="129" mass="14707">MRAYYHDESEEHPTARHDSTGEYLDVEALKQVGVLAFINQNPDTVDAIAKERGYVARDEINVTKAGLGDAYEARLKAFYEEHLHEDEEIRYIRDGAGYFDVRSKDDKRWIRIYPSPPSAVGMKSRGGLS</sequence>
<dbReference type="PANTHER" id="PTHR23418">
    <property type="entry name" value="ACIREDUCTONE DIOXYGENASE"/>
    <property type="match status" value="1"/>
</dbReference>
<comment type="catalytic activity">
    <reaction evidence="1">
        <text>1,2-dihydroxy-5-(methylsulfanyl)pent-1-en-3-one + O2 = 4-methylsulfanyl-2-oxobutanoate + formate + 2 H(+)</text>
        <dbReference type="Rhea" id="RHEA:24504"/>
        <dbReference type="ChEBI" id="CHEBI:15378"/>
        <dbReference type="ChEBI" id="CHEBI:15379"/>
        <dbReference type="ChEBI" id="CHEBI:15740"/>
        <dbReference type="ChEBI" id="CHEBI:16723"/>
        <dbReference type="ChEBI" id="CHEBI:49252"/>
        <dbReference type="EC" id="1.13.11.54"/>
    </reaction>
</comment>
<evidence type="ECO:0000256" key="1">
    <source>
        <dbReference type="ARBA" id="ARBA00000428"/>
    </source>
</evidence>
<evidence type="ECO:0000256" key="2">
    <source>
        <dbReference type="ARBA" id="ARBA00001954"/>
    </source>
</evidence>
<dbReference type="EC" id="1.13.11.54" evidence="10"/>
<evidence type="ECO:0000256" key="4">
    <source>
        <dbReference type="ARBA" id="ARBA00022605"/>
    </source>
</evidence>
<evidence type="ECO:0000313" key="11">
    <source>
        <dbReference type="EMBL" id="PIL26565.1"/>
    </source>
</evidence>
<keyword evidence="8" id="KW-0408">Iron</keyword>
<dbReference type="InterPro" id="IPR011051">
    <property type="entry name" value="RmlC_Cupin_sf"/>
</dbReference>
<keyword evidence="3" id="KW-0533">Nickel</keyword>
<dbReference type="Gene3D" id="2.60.120.10">
    <property type="entry name" value="Jelly Rolls"/>
    <property type="match status" value="1"/>
</dbReference>
<comment type="cofactor">
    <cofactor evidence="2">
        <name>Fe(2+)</name>
        <dbReference type="ChEBI" id="CHEBI:29033"/>
    </cofactor>
</comment>
<dbReference type="InterPro" id="IPR004313">
    <property type="entry name" value="ARD"/>
</dbReference>
<dbReference type="EMBL" id="AYKW01000045">
    <property type="protein sequence ID" value="PIL26565.1"/>
    <property type="molecule type" value="Genomic_DNA"/>
</dbReference>
<dbReference type="STRING" id="1077348.A0A2G8RYI4"/>
<gene>
    <name evidence="11" type="ORF">GSI_12323</name>
</gene>
<evidence type="ECO:0000256" key="7">
    <source>
        <dbReference type="ARBA" id="ARBA00023002"/>
    </source>
</evidence>
<dbReference type="GO" id="GO:0010309">
    <property type="term" value="F:acireductone dioxygenase [iron(II)-requiring] activity"/>
    <property type="evidence" value="ECO:0007669"/>
    <property type="project" value="UniProtKB-EC"/>
</dbReference>
<evidence type="ECO:0000256" key="6">
    <source>
        <dbReference type="ARBA" id="ARBA00022964"/>
    </source>
</evidence>
<comment type="caution">
    <text evidence="11">The sequence shown here is derived from an EMBL/GenBank/DDBJ whole genome shotgun (WGS) entry which is preliminary data.</text>
</comment>
<dbReference type="Proteomes" id="UP000230002">
    <property type="component" value="Unassembled WGS sequence"/>
</dbReference>
<keyword evidence="6" id="KW-0223">Dioxygenase</keyword>
<dbReference type="AlphaFoldDB" id="A0A2G8RYI4"/>
<dbReference type="InterPro" id="IPR014710">
    <property type="entry name" value="RmlC-like_jellyroll"/>
</dbReference>
<dbReference type="Pfam" id="PF03079">
    <property type="entry name" value="ARD"/>
    <property type="match status" value="1"/>
</dbReference>
<evidence type="ECO:0000256" key="8">
    <source>
        <dbReference type="ARBA" id="ARBA00023004"/>
    </source>
</evidence>
<keyword evidence="7" id="KW-0560">Oxidoreductase</keyword>
<organism evidence="11 12">
    <name type="scientific">Ganoderma sinense ZZ0214-1</name>
    <dbReference type="NCBI Taxonomy" id="1077348"/>
    <lineage>
        <taxon>Eukaryota</taxon>
        <taxon>Fungi</taxon>
        <taxon>Dikarya</taxon>
        <taxon>Basidiomycota</taxon>
        <taxon>Agaricomycotina</taxon>
        <taxon>Agaricomycetes</taxon>
        <taxon>Polyporales</taxon>
        <taxon>Polyporaceae</taxon>
        <taxon>Ganoderma</taxon>
    </lineage>
</organism>
<keyword evidence="5" id="KW-0479">Metal-binding</keyword>
<name>A0A2G8RYI4_9APHY</name>
<evidence type="ECO:0000313" key="12">
    <source>
        <dbReference type="Proteomes" id="UP000230002"/>
    </source>
</evidence>
<dbReference type="PANTHER" id="PTHR23418:SF0">
    <property type="entry name" value="ACIREDUCTONE DIOXYGENASE"/>
    <property type="match status" value="1"/>
</dbReference>
<evidence type="ECO:0000256" key="10">
    <source>
        <dbReference type="ARBA" id="ARBA00039005"/>
    </source>
</evidence>
<proteinExistence type="predicted"/>
<dbReference type="GO" id="GO:0046872">
    <property type="term" value="F:metal ion binding"/>
    <property type="evidence" value="ECO:0007669"/>
    <property type="project" value="UniProtKB-KW"/>
</dbReference>
<accession>A0A2G8RYI4</accession>
<evidence type="ECO:0000256" key="5">
    <source>
        <dbReference type="ARBA" id="ARBA00022723"/>
    </source>
</evidence>